<dbReference type="GO" id="GO:0005524">
    <property type="term" value="F:ATP binding"/>
    <property type="evidence" value="ECO:0007669"/>
    <property type="project" value="UniProtKB-KW"/>
</dbReference>
<organism evidence="6 7">
    <name type="scientific">Tilletia horrida</name>
    <dbReference type="NCBI Taxonomy" id="155126"/>
    <lineage>
        <taxon>Eukaryota</taxon>
        <taxon>Fungi</taxon>
        <taxon>Dikarya</taxon>
        <taxon>Basidiomycota</taxon>
        <taxon>Ustilaginomycotina</taxon>
        <taxon>Exobasidiomycetes</taxon>
        <taxon>Tilletiales</taxon>
        <taxon>Tilletiaceae</taxon>
        <taxon>Tilletia</taxon>
    </lineage>
</organism>
<evidence type="ECO:0000256" key="4">
    <source>
        <dbReference type="RuleBase" id="RU003651"/>
    </source>
</evidence>
<protein>
    <recommendedName>
        <fullName evidence="5">AAA+ ATPase domain-containing protein</fullName>
    </recommendedName>
</protein>
<keyword evidence="3 4" id="KW-0067">ATP-binding</keyword>
<evidence type="ECO:0000256" key="2">
    <source>
        <dbReference type="ARBA" id="ARBA00022741"/>
    </source>
</evidence>
<dbReference type="Proteomes" id="UP001176521">
    <property type="component" value="Unassembled WGS sequence"/>
</dbReference>
<dbReference type="PROSITE" id="PS00674">
    <property type="entry name" value="AAA"/>
    <property type="match status" value="1"/>
</dbReference>
<evidence type="ECO:0000256" key="1">
    <source>
        <dbReference type="ARBA" id="ARBA00006914"/>
    </source>
</evidence>
<dbReference type="GO" id="GO:0016887">
    <property type="term" value="F:ATP hydrolysis activity"/>
    <property type="evidence" value="ECO:0007669"/>
    <property type="project" value="InterPro"/>
</dbReference>
<dbReference type="PANTHER" id="PTHR23077:SF171">
    <property type="entry name" value="NUCLEAR VALOSIN-CONTAINING PROTEIN-LIKE"/>
    <property type="match status" value="1"/>
</dbReference>
<gene>
    <name evidence="6" type="ORF">OC842_002089</name>
</gene>
<comment type="similarity">
    <text evidence="1 4">Belongs to the AAA ATPase family.</text>
</comment>
<comment type="caution">
    <text evidence="6">The sequence shown here is derived from an EMBL/GenBank/DDBJ whole genome shotgun (WGS) entry which is preliminary data.</text>
</comment>
<feature type="domain" description="AAA+ ATPase" evidence="5">
    <location>
        <begin position="49"/>
        <end position="183"/>
    </location>
</feature>
<evidence type="ECO:0000313" key="7">
    <source>
        <dbReference type="Proteomes" id="UP001176521"/>
    </source>
</evidence>
<dbReference type="InterPro" id="IPR003593">
    <property type="entry name" value="AAA+_ATPase"/>
</dbReference>
<dbReference type="SUPFAM" id="SSF52540">
    <property type="entry name" value="P-loop containing nucleoside triphosphate hydrolases"/>
    <property type="match status" value="1"/>
</dbReference>
<accession>A0AAN6GF63</accession>
<dbReference type="InterPro" id="IPR003960">
    <property type="entry name" value="ATPase_AAA_CS"/>
</dbReference>
<dbReference type="CDD" id="cd19481">
    <property type="entry name" value="RecA-like_protease"/>
    <property type="match status" value="1"/>
</dbReference>
<sequence>MPTADPKPSFSISRVKPLRPAGVERQLQELEFGLFRPLKGEGLYKKVPSSGGAILYGPPGTGKTSIVKYCAAQAKVQTIFLKASDVHSKFIGEGEKALAKVFQEAYKVAPAVIIMDEIECIFPSRSASTSTEHQKSLLSQLLVEMDQASANRVALVGTTNHLHAIDPALLRRLPVHIEVNLPNQASRHVLIEQLLKEHKHLLKPAQVRSLAYKTEL</sequence>
<evidence type="ECO:0000256" key="3">
    <source>
        <dbReference type="ARBA" id="ARBA00022840"/>
    </source>
</evidence>
<dbReference type="Pfam" id="PF00004">
    <property type="entry name" value="AAA"/>
    <property type="match status" value="1"/>
</dbReference>
<dbReference type="EMBL" id="JAPDMQ010000082">
    <property type="protein sequence ID" value="KAK0536141.1"/>
    <property type="molecule type" value="Genomic_DNA"/>
</dbReference>
<name>A0AAN6GF63_9BASI</name>
<proteinExistence type="inferred from homology"/>
<keyword evidence="2 4" id="KW-0547">Nucleotide-binding</keyword>
<dbReference type="InterPro" id="IPR050168">
    <property type="entry name" value="AAA_ATPase_domain"/>
</dbReference>
<dbReference type="Gene3D" id="3.40.50.300">
    <property type="entry name" value="P-loop containing nucleotide triphosphate hydrolases"/>
    <property type="match status" value="1"/>
</dbReference>
<evidence type="ECO:0000313" key="6">
    <source>
        <dbReference type="EMBL" id="KAK0536141.1"/>
    </source>
</evidence>
<dbReference type="PANTHER" id="PTHR23077">
    <property type="entry name" value="AAA-FAMILY ATPASE"/>
    <property type="match status" value="1"/>
</dbReference>
<dbReference type="InterPro" id="IPR027417">
    <property type="entry name" value="P-loop_NTPase"/>
</dbReference>
<reference evidence="6" key="1">
    <citation type="journal article" date="2023" name="PhytoFront">
        <title>Draft Genome Resources of Seven Strains of Tilletia horrida, Causal Agent of Kernel Smut of Rice.</title>
        <authorList>
            <person name="Khanal S."/>
            <person name="Antony Babu S."/>
            <person name="Zhou X.G."/>
        </authorList>
    </citation>
    <scope>NUCLEOTIDE SEQUENCE</scope>
    <source>
        <strain evidence="6">TX3</strain>
    </source>
</reference>
<keyword evidence="7" id="KW-1185">Reference proteome</keyword>
<dbReference type="AlphaFoldDB" id="A0AAN6GF63"/>
<dbReference type="SMART" id="SM00382">
    <property type="entry name" value="AAA"/>
    <property type="match status" value="1"/>
</dbReference>
<dbReference type="InterPro" id="IPR003959">
    <property type="entry name" value="ATPase_AAA_core"/>
</dbReference>
<evidence type="ECO:0000259" key="5">
    <source>
        <dbReference type="SMART" id="SM00382"/>
    </source>
</evidence>